<dbReference type="InterPro" id="IPR000873">
    <property type="entry name" value="AMP-dep_synth/lig_dom"/>
</dbReference>
<accession>A0A4D7BAL5</accession>
<dbReference type="InterPro" id="IPR042099">
    <property type="entry name" value="ANL_N_sf"/>
</dbReference>
<name>A0A4D7BAL5_9HYPH</name>
<dbReference type="AlphaFoldDB" id="A0A4D7BAL5"/>
<evidence type="ECO:0000259" key="1">
    <source>
        <dbReference type="Pfam" id="PF00501"/>
    </source>
</evidence>
<evidence type="ECO:0000313" key="3">
    <source>
        <dbReference type="Proteomes" id="UP000298781"/>
    </source>
</evidence>
<keyword evidence="3" id="KW-1185">Reference proteome</keyword>
<dbReference type="OrthoDB" id="9803968at2"/>
<dbReference type="Proteomes" id="UP000298781">
    <property type="component" value="Chromosome"/>
</dbReference>
<dbReference type="PANTHER" id="PTHR24096">
    <property type="entry name" value="LONG-CHAIN-FATTY-ACID--COA LIGASE"/>
    <property type="match status" value="1"/>
</dbReference>
<dbReference type="PANTHER" id="PTHR24096:SF420">
    <property type="entry name" value="LONG-CHAIN-FATTY-ACID--COA LIGASE-RELATED"/>
    <property type="match status" value="1"/>
</dbReference>
<dbReference type="InterPro" id="IPR020845">
    <property type="entry name" value="AMP-binding_CS"/>
</dbReference>
<protein>
    <submittedName>
        <fullName evidence="2">Feruloyl-CoA synthase</fullName>
    </submittedName>
</protein>
<dbReference type="SUPFAM" id="SSF56801">
    <property type="entry name" value="Acetyl-CoA synthetase-like"/>
    <property type="match status" value="1"/>
</dbReference>
<dbReference type="EMBL" id="CP039690">
    <property type="protein sequence ID" value="QCI65162.1"/>
    <property type="molecule type" value="Genomic_DNA"/>
</dbReference>
<proteinExistence type="predicted"/>
<dbReference type="NCBIfam" id="NF009232">
    <property type="entry name" value="PRK12582.1"/>
    <property type="match status" value="1"/>
</dbReference>
<organism evidence="2 3">
    <name type="scientific">Phreatobacter stygius</name>
    <dbReference type="NCBI Taxonomy" id="1940610"/>
    <lineage>
        <taxon>Bacteria</taxon>
        <taxon>Pseudomonadati</taxon>
        <taxon>Pseudomonadota</taxon>
        <taxon>Alphaproteobacteria</taxon>
        <taxon>Hyphomicrobiales</taxon>
        <taxon>Phreatobacteraceae</taxon>
        <taxon>Phreatobacter</taxon>
    </lineage>
</organism>
<gene>
    <name evidence="2" type="ORF">E8M01_13645</name>
</gene>
<dbReference type="RefSeq" id="WP_136960610.1">
    <property type="nucleotide sequence ID" value="NZ_CP039690.1"/>
</dbReference>
<feature type="domain" description="AMP-dependent synthetase/ligase" evidence="1">
    <location>
        <begin position="48"/>
        <end position="429"/>
    </location>
</feature>
<reference evidence="2 3" key="1">
    <citation type="submission" date="2019-04" db="EMBL/GenBank/DDBJ databases">
        <title>Phreatobacter aquaticus sp. nov.</title>
        <authorList>
            <person name="Choi A."/>
        </authorList>
    </citation>
    <scope>NUCLEOTIDE SEQUENCE [LARGE SCALE GENOMIC DNA]</scope>
    <source>
        <strain evidence="2 3">KCTC 52518</strain>
    </source>
</reference>
<dbReference type="KEGG" id="pstg:E8M01_13645"/>
<dbReference type="PROSITE" id="PS00455">
    <property type="entry name" value="AMP_BINDING"/>
    <property type="match status" value="1"/>
</dbReference>
<dbReference type="GO" id="GO:0016405">
    <property type="term" value="F:CoA-ligase activity"/>
    <property type="evidence" value="ECO:0007669"/>
    <property type="project" value="TreeGrafter"/>
</dbReference>
<dbReference type="Gene3D" id="3.40.50.12780">
    <property type="entry name" value="N-terminal domain of ligase-like"/>
    <property type="match status" value="1"/>
</dbReference>
<sequence>MTAAQAQPLRPIQFGSPTVDVEHRPDGVMLLRPREPLAAYPERLSDRLDHWAAAAPDRVFLAERAGETAWRSVTYATARAKARAIAGALLERGLSPERPLMILSGNGIDHGLMALAALYAGIPVCPVSPAYSLVSKDFGKLRHAVGLLTPGLVFVDKAAAYATAIDATVPAGTEVVAATGEIAGRAVTPLAALLARADDARVEAARAAVHSGTIAKFLLTSGSTGMPKAVINTQRMLCANQVMLRETLAFLKHEPPVIIDWLPWNHTFGGNHNVGLVLFNGGSLYIDDGKPTPDGIAATVRNLREIAPTVYFNVPKGYEALVAYLSADASLRRSFFSRLNCLFFAGASLARHVWDALDQIAIAETGARIPMLTGLGATETAPFCMSVTPQTSRSGHVGLPVAGNEIKLVPSGNKLEVRVRGPNVTPGYWRQQEMTEKAFDEEGFYKFGDALKPVDPTDFSKGFDFDGRIAEDFKLATGTWVSVGPLRAQIIAACAPLVRDVVIAGIDRQDLSAIVILDLDGVRAASPHLSGVSDLAAITADPALRAAVQARLAAMAASASGSATRVVRAILMDVPPSIDRGEITDKGSINQRAVLECRQALVEDLYAPVPSARVIRATE</sequence>
<evidence type="ECO:0000313" key="2">
    <source>
        <dbReference type="EMBL" id="QCI65162.1"/>
    </source>
</evidence>
<dbReference type="Pfam" id="PF00501">
    <property type="entry name" value="AMP-binding"/>
    <property type="match status" value="1"/>
</dbReference>